<dbReference type="EMBL" id="CADEPM010000007">
    <property type="protein sequence ID" value="CAB3408247.1"/>
    <property type="molecule type" value="Genomic_DNA"/>
</dbReference>
<dbReference type="PANTHER" id="PTHR18934">
    <property type="entry name" value="ATP-DEPENDENT RNA HELICASE"/>
    <property type="match status" value="1"/>
</dbReference>
<dbReference type="Gene3D" id="1.20.120.1080">
    <property type="match status" value="1"/>
</dbReference>
<dbReference type="InterPro" id="IPR011545">
    <property type="entry name" value="DEAD/DEAH_box_helicase_dom"/>
</dbReference>
<evidence type="ECO:0000256" key="2">
    <source>
        <dbReference type="ARBA" id="ARBA00022801"/>
    </source>
</evidence>
<evidence type="ECO:0000259" key="9">
    <source>
        <dbReference type="PROSITE" id="PS51194"/>
    </source>
</evidence>
<dbReference type="CDD" id="cd02325">
    <property type="entry name" value="R3H"/>
    <property type="match status" value="1"/>
</dbReference>
<keyword evidence="11" id="KW-1185">Reference proteome</keyword>
<dbReference type="InterPro" id="IPR007502">
    <property type="entry name" value="Helicase-assoc_dom"/>
</dbReference>
<comment type="similarity">
    <text evidence="5">Belongs to the DExH box helicase family.</text>
</comment>
<dbReference type="Pfam" id="PF00271">
    <property type="entry name" value="Helicase_C"/>
    <property type="match status" value="1"/>
</dbReference>
<dbReference type="Pfam" id="PF01424">
    <property type="entry name" value="R3H"/>
    <property type="match status" value="1"/>
</dbReference>
<dbReference type="SMART" id="SM00487">
    <property type="entry name" value="DEXDc"/>
    <property type="match status" value="1"/>
</dbReference>
<dbReference type="PROSITE" id="PS51192">
    <property type="entry name" value="HELICASE_ATP_BIND_1"/>
    <property type="match status" value="1"/>
</dbReference>
<dbReference type="FunFam" id="3.40.50.300:FF:000526">
    <property type="entry name" value="DExH-box ATP-dependent RNA helicase DExH3"/>
    <property type="match status" value="1"/>
</dbReference>
<dbReference type="GO" id="GO:0003723">
    <property type="term" value="F:RNA binding"/>
    <property type="evidence" value="ECO:0007669"/>
    <property type="project" value="UniProtKB-KW"/>
</dbReference>
<dbReference type="InterPro" id="IPR001374">
    <property type="entry name" value="R3H_dom"/>
</dbReference>
<dbReference type="Proteomes" id="UP000494206">
    <property type="component" value="Unassembled WGS sequence"/>
</dbReference>
<dbReference type="SMART" id="SM00847">
    <property type="entry name" value="HA2"/>
    <property type="match status" value="1"/>
</dbReference>
<dbReference type="SMART" id="SM00393">
    <property type="entry name" value="R3H"/>
    <property type="match status" value="1"/>
</dbReference>
<keyword evidence="4" id="KW-0694">RNA-binding</keyword>
<protein>
    <recommendedName>
        <fullName evidence="12">RNA helicase</fullName>
    </recommendedName>
</protein>
<keyword evidence="1" id="KW-0547">Nucleotide-binding</keyword>
<organism evidence="10 11">
    <name type="scientific">Caenorhabditis bovis</name>
    <dbReference type="NCBI Taxonomy" id="2654633"/>
    <lineage>
        <taxon>Eukaryota</taxon>
        <taxon>Metazoa</taxon>
        <taxon>Ecdysozoa</taxon>
        <taxon>Nematoda</taxon>
        <taxon>Chromadorea</taxon>
        <taxon>Rhabditida</taxon>
        <taxon>Rhabditina</taxon>
        <taxon>Rhabditomorpha</taxon>
        <taxon>Rhabditoidea</taxon>
        <taxon>Rhabditidae</taxon>
        <taxon>Peloderinae</taxon>
        <taxon>Caenorhabditis</taxon>
    </lineage>
</organism>
<keyword evidence="3" id="KW-0067">ATP-binding</keyword>
<evidence type="ECO:0000259" key="7">
    <source>
        <dbReference type="PROSITE" id="PS51061"/>
    </source>
</evidence>
<dbReference type="InterPro" id="IPR014001">
    <property type="entry name" value="Helicase_ATP-bd"/>
</dbReference>
<dbReference type="InterPro" id="IPR036867">
    <property type="entry name" value="R3H_dom_sf"/>
</dbReference>
<gene>
    <name evidence="10" type="ORF">CBOVIS_LOCUS10048</name>
</gene>
<evidence type="ECO:0000259" key="8">
    <source>
        <dbReference type="PROSITE" id="PS51192"/>
    </source>
</evidence>
<feature type="region of interest" description="Disordered" evidence="6">
    <location>
        <begin position="1196"/>
        <end position="1235"/>
    </location>
</feature>
<feature type="domain" description="R3H" evidence="7">
    <location>
        <begin position="711"/>
        <end position="773"/>
    </location>
</feature>
<dbReference type="GO" id="GO:0016787">
    <property type="term" value="F:hydrolase activity"/>
    <property type="evidence" value="ECO:0007669"/>
    <property type="project" value="UniProtKB-KW"/>
</dbReference>
<dbReference type="CDD" id="cd17917">
    <property type="entry name" value="DEXHc_RHA-like"/>
    <property type="match status" value="1"/>
</dbReference>
<dbReference type="GO" id="GO:0005524">
    <property type="term" value="F:ATP binding"/>
    <property type="evidence" value="ECO:0007669"/>
    <property type="project" value="UniProtKB-KW"/>
</dbReference>
<evidence type="ECO:0008006" key="12">
    <source>
        <dbReference type="Google" id="ProtNLM"/>
    </source>
</evidence>
<dbReference type="Pfam" id="PF00270">
    <property type="entry name" value="DEAD"/>
    <property type="match status" value="1"/>
</dbReference>
<dbReference type="InterPro" id="IPR027417">
    <property type="entry name" value="P-loop_NTPase"/>
</dbReference>
<dbReference type="InterPro" id="IPR048333">
    <property type="entry name" value="HA2_WH"/>
</dbReference>
<dbReference type="PROSITE" id="PS51194">
    <property type="entry name" value="HELICASE_CTER"/>
    <property type="match status" value="1"/>
</dbReference>
<feature type="compositionally biased region" description="Polar residues" evidence="6">
    <location>
        <begin position="1225"/>
        <end position="1235"/>
    </location>
</feature>
<evidence type="ECO:0000256" key="1">
    <source>
        <dbReference type="ARBA" id="ARBA00022741"/>
    </source>
</evidence>
<evidence type="ECO:0000256" key="3">
    <source>
        <dbReference type="ARBA" id="ARBA00022840"/>
    </source>
</evidence>
<dbReference type="InterPro" id="IPR001650">
    <property type="entry name" value="Helicase_C-like"/>
</dbReference>
<dbReference type="SUPFAM" id="SSF52540">
    <property type="entry name" value="P-loop containing nucleoside triphosphate hydrolases"/>
    <property type="match status" value="1"/>
</dbReference>
<evidence type="ECO:0000256" key="6">
    <source>
        <dbReference type="SAM" id="MobiDB-lite"/>
    </source>
</evidence>
<feature type="domain" description="Helicase C-terminal" evidence="9">
    <location>
        <begin position="1329"/>
        <end position="1504"/>
    </location>
</feature>
<proteinExistence type="inferred from homology"/>
<sequence>MPNDIARPEKKEDYNKFTVGCVHISHVDLYVIGPRGLVIEEALKNNGKYVETNLVKVTLSKWNSKWVMLKGWKGLIWSRFEVFLANQAHMLVNGFDVSEHEVVQFEVTTNGIIWVLFKSNVLARGHLEFWKRHWKFTAMMPNENLIVTVEHDLVAIMEEVPGGVDVARFSVSPDGQNLILKIRGQDRIPCVNPEDRKVKKHFIRYESMLIEKIEKFDYPLPPKGVRHEDVINKLWSLTCMDAYFMAQFLETDELRMEILNDLGVLNYISKQSQGKFFTNDPENDYSQWSYNAPVREAVLKRFEELEAEYRYEIEDDELDDPLTKYRRNDVLIGTVAQSIMTNLNQILHPDCNDFNREAFRLFYLCIGRIEEMMTTQTVKPSRKPLERLGVVPRFRVENIPHLYSEQIKSGVRIKKMFKLDAKIKFTMGNKKQSFSTNRELIAIQYPAFVEYINDDEILDLDELTLKITQKDLNLTSITRQILYNFIFHSGKTKIAIPSADISQYNTVLGAVGLRVVPFSSLANNSKECYAELIQCSGIFDSENTLTADKISLISVHGVETAVHKNFLALHCGSFLELMMQRSTSTGECRKIRVPYSERVIRAALDAVRNPMTLYKMKISHILSLINFFFYALMNPIIEDCFDVIFDKVTRLDMPVLYDLYKVPQYENLIVSRLRKEPHRLFFAPHTHLLPLKLIRDFLNATMTNQPSAADTRFDAEIKKRLDQFEQSGDFTLELPPMDREKRKRVHELARRMNLGTKSVGNEPNRRIVISRKTQSFTRAITASTTPIILNESTVDSVNKFIEKYPISQKNVHDFISQRTANETFSKNRPGIKNRPLIPPPSKCTNESINVKRRELPSFRYKHRVIDSINRNCVIIVSGGTGCGKTTQVPQFILEDACEKNYPVKIMCTQPRRLAAISISERVSRERGEKLGETVGYHIRLEQKTSDSTVLTYCTSGVLLRKLSADPMANGITHIILDEIHERETNTDYLLIALKQALRFRRDLKIILMSATIEGNMNLFETYFHEKYVDVIRIESKLFDVHKFFLDEVLAMIGYEPPESIFGVFGGNENDNFPSMDVWDSWGSTNNGAGHQQMMRHANTMPNLKEAWHDRSPPQYYQRVDQRNPSHYYNHPPPTHPPNNGYQLLTHTYNNGRNCVVNENGEWVSGIYQTSDGDVISENEMNDYMDLIVDGNEIRPIVPDFQPKQPPPLTPHNSYGNGTYGVPGPSHQNFQNPPQSFYTPNNVPPSHPIPPQQSFSAISTDAFGAQMRRERNTEQLMRHDLANALPNRPPFFVPDVMNQLRHVNFPQLALEQKYLACGGSQYDESVDYHLVSETIRYCADSPIIGAILVFLPGFDDINKVREEMESWKCSLTNYSMVEVICLHSQMNSFDQNEVFKPVARSVRKIILSTNIAEASLTIEDVIFVIDTGKVKEKVYRHDTKFSQLKVATIAKSNAEQRAGRAGRVASGYCFRLFSQRQYNEMAETQVAEMRRAAIYDVCLHAKLFAPKDMRVADFLTMAPEPPTRESIEQSMDFLEKLGALYSESKVSESLPEGDFDDVDPELTELGRIMAQMPLDPQLARLIIFGLALKCLKPIVNLVALLSYRDPYVITTATDRELMNKNRDKIARRDFSDHLVFIKLIDEFSNLPSRDTFAYCRANYLNASTMRMIVGVRKQILNELARVRLIEYDRDVMSALSNYEYNKYAECWPVVQAAISAGCYPSVGVSIGNSAKLKKIQTHAEKPSTLHPSTVIKRQTNIKARSVDDEPELQFVVYQEMSMIDGGLVLRTVSVVPPVCILLFTGCIQMKMSVITEYALYEGANEDILNRPQFGSIDAYEIEPWYAVRGKREVSE</sequence>
<dbReference type="Pfam" id="PF04408">
    <property type="entry name" value="WHD_HA2"/>
    <property type="match status" value="1"/>
</dbReference>
<name>A0A8S1F8N5_9PELO</name>
<dbReference type="PANTHER" id="PTHR18934:SF213">
    <property type="entry name" value="3'-5' RNA HELICASE YTHDC2"/>
    <property type="match status" value="1"/>
</dbReference>
<dbReference type="OrthoDB" id="5600252at2759"/>
<dbReference type="SUPFAM" id="SSF82708">
    <property type="entry name" value="R3H domain"/>
    <property type="match status" value="1"/>
</dbReference>
<accession>A0A8S1F8N5</accession>
<comment type="caution">
    <text evidence="10">The sequence shown here is derived from an EMBL/GenBank/DDBJ whole genome shotgun (WGS) entry which is preliminary data.</text>
</comment>
<dbReference type="PROSITE" id="PS51061">
    <property type="entry name" value="R3H"/>
    <property type="match status" value="1"/>
</dbReference>
<evidence type="ECO:0000313" key="11">
    <source>
        <dbReference type="Proteomes" id="UP000494206"/>
    </source>
</evidence>
<dbReference type="GO" id="GO:0004386">
    <property type="term" value="F:helicase activity"/>
    <property type="evidence" value="ECO:0007669"/>
    <property type="project" value="TreeGrafter"/>
</dbReference>
<dbReference type="CDD" id="cd18791">
    <property type="entry name" value="SF2_C_RHA"/>
    <property type="match status" value="1"/>
</dbReference>
<keyword evidence="2" id="KW-0378">Hydrolase</keyword>
<feature type="domain" description="Helicase ATP-binding" evidence="8">
    <location>
        <begin position="865"/>
        <end position="1030"/>
    </location>
</feature>
<evidence type="ECO:0000313" key="10">
    <source>
        <dbReference type="EMBL" id="CAB3408247.1"/>
    </source>
</evidence>
<reference evidence="10 11" key="1">
    <citation type="submission" date="2020-04" db="EMBL/GenBank/DDBJ databases">
        <authorList>
            <person name="Laetsch R D."/>
            <person name="Stevens L."/>
            <person name="Kumar S."/>
            <person name="Blaxter L. M."/>
        </authorList>
    </citation>
    <scope>NUCLEOTIDE SEQUENCE [LARGE SCALE GENOMIC DNA]</scope>
</reference>
<evidence type="ECO:0000256" key="4">
    <source>
        <dbReference type="ARBA" id="ARBA00022884"/>
    </source>
</evidence>
<dbReference type="SMART" id="SM00490">
    <property type="entry name" value="HELICc"/>
    <property type="match status" value="1"/>
</dbReference>
<dbReference type="Gene3D" id="3.40.50.300">
    <property type="entry name" value="P-loop containing nucleotide triphosphate hydrolases"/>
    <property type="match status" value="2"/>
</dbReference>
<dbReference type="Gene3D" id="3.30.1370.50">
    <property type="entry name" value="R3H-like domain"/>
    <property type="match status" value="1"/>
</dbReference>
<evidence type="ECO:0000256" key="5">
    <source>
        <dbReference type="ARBA" id="ARBA00060772"/>
    </source>
</evidence>
<dbReference type="Pfam" id="PF21010">
    <property type="entry name" value="HA2_C"/>
    <property type="match status" value="1"/>
</dbReference>